<evidence type="ECO:0000313" key="2">
    <source>
        <dbReference type="EMBL" id="GAG78947.1"/>
    </source>
</evidence>
<protein>
    <recommendedName>
        <fullName evidence="1">SF4 helicase domain-containing protein</fullName>
    </recommendedName>
</protein>
<sequence>AFCMTIAQYIAVSKSIPVALFSLEMSKSQLVQRMLCPIKF</sequence>
<dbReference type="Gene3D" id="3.40.50.300">
    <property type="entry name" value="P-loop containing nucleotide triphosphate hydrolases"/>
    <property type="match status" value="1"/>
</dbReference>
<dbReference type="GO" id="GO:0003678">
    <property type="term" value="F:DNA helicase activity"/>
    <property type="evidence" value="ECO:0007669"/>
    <property type="project" value="InterPro"/>
</dbReference>
<gene>
    <name evidence="2" type="ORF">S01H4_33352</name>
</gene>
<name>X1BCN5_9ZZZZ</name>
<dbReference type="InterPro" id="IPR027417">
    <property type="entry name" value="P-loop_NTPase"/>
</dbReference>
<proteinExistence type="predicted"/>
<accession>X1BCN5</accession>
<comment type="caution">
    <text evidence="2">The sequence shown here is derived from an EMBL/GenBank/DDBJ whole genome shotgun (WGS) entry which is preliminary data.</text>
</comment>
<reference evidence="2" key="1">
    <citation type="journal article" date="2014" name="Front. Microbiol.">
        <title>High frequency of phylogenetically diverse reductive dehalogenase-homologous genes in deep subseafloor sedimentary metagenomes.</title>
        <authorList>
            <person name="Kawai M."/>
            <person name="Futagami T."/>
            <person name="Toyoda A."/>
            <person name="Takaki Y."/>
            <person name="Nishi S."/>
            <person name="Hori S."/>
            <person name="Arai W."/>
            <person name="Tsubouchi T."/>
            <person name="Morono Y."/>
            <person name="Uchiyama I."/>
            <person name="Ito T."/>
            <person name="Fujiyama A."/>
            <person name="Inagaki F."/>
            <person name="Takami H."/>
        </authorList>
    </citation>
    <scope>NUCLEOTIDE SEQUENCE</scope>
    <source>
        <strain evidence="2">Expedition CK06-06</strain>
    </source>
</reference>
<dbReference type="GO" id="GO:0005524">
    <property type="term" value="F:ATP binding"/>
    <property type="evidence" value="ECO:0007669"/>
    <property type="project" value="InterPro"/>
</dbReference>
<feature type="domain" description="SF4 helicase" evidence="1">
    <location>
        <begin position="1"/>
        <end position="36"/>
    </location>
</feature>
<dbReference type="EMBL" id="BART01017540">
    <property type="protein sequence ID" value="GAG78947.1"/>
    <property type="molecule type" value="Genomic_DNA"/>
</dbReference>
<dbReference type="Pfam" id="PF03796">
    <property type="entry name" value="DnaB_C"/>
    <property type="match status" value="1"/>
</dbReference>
<dbReference type="GO" id="GO:0006260">
    <property type="term" value="P:DNA replication"/>
    <property type="evidence" value="ECO:0007669"/>
    <property type="project" value="InterPro"/>
</dbReference>
<evidence type="ECO:0000259" key="1">
    <source>
        <dbReference type="Pfam" id="PF03796"/>
    </source>
</evidence>
<dbReference type="AlphaFoldDB" id="X1BCN5"/>
<organism evidence="2">
    <name type="scientific">marine sediment metagenome</name>
    <dbReference type="NCBI Taxonomy" id="412755"/>
    <lineage>
        <taxon>unclassified sequences</taxon>
        <taxon>metagenomes</taxon>
        <taxon>ecological metagenomes</taxon>
    </lineage>
</organism>
<dbReference type="InterPro" id="IPR007694">
    <property type="entry name" value="DNA_helicase_DnaB-like_C"/>
</dbReference>
<feature type="non-terminal residue" evidence="2">
    <location>
        <position position="1"/>
    </location>
</feature>